<sequence length="291" mass="32779">MPTERGAPQLLLDRKMKTSIITLVFYSPNNSVSVLISFILNHSLVEPVTVRIHSFHSQTISYFFSMQGIVLNTVLNIRRERVFSTSILFLNEGQVFSRLCLWRSISVNWKAAEGACLDGAFHFRNESGVLLWLSLEVLFGLELLNRSGSKGLFIGEGLFALYWYSWSWSKVLDRDCSWSEAVALCWNVSAGSALSELSWFTQEPLRCGKLLWFSLKLLWFLSKSLLRLHLRNGLELGKLSGLSWLGLEGWLLLELAGVVGSLTDRHFVCVDGVFVVLGKSENHAGAEDNDL</sequence>
<dbReference type="EMBL" id="HBUF01458328">
    <property type="protein sequence ID" value="CAG6744040.1"/>
    <property type="molecule type" value="Transcribed_RNA"/>
</dbReference>
<organism evidence="1">
    <name type="scientific">Cacopsylla melanoneura</name>
    <dbReference type="NCBI Taxonomy" id="428564"/>
    <lineage>
        <taxon>Eukaryota</taxon>
        <taxon>Metazoa</taxon>
        <taxon>Ecdysozoa</taxon>
        <taxon>Arthropoda</taxon>
        <taxon>Hexapoda</taxon>
        <taxon>Insecta</taxon>
        <taxon>Pterygota</taxon>
        <taxon>Neoptera</taxon>
        <taxon>Paraneoptera</taxon>
        <taxon>Hemiptera</taxon>
        <taxon>Sternorrhyncha</taxon>
        <taxon>Psylloidea</taxon>
        <taxon>Psyllidae</taxon>
        <taxon>Psyllinae</taxon>
        <taxon>Cacopsylla</taxon>
    </lineage>
</organism>
<accession>A0A8D8ZBP8</accession>
<evidence type="ECO:0000313" key="1">
    <source>
        <dbReference type="EMBL" id="CAG6744039.1"/>
    </source>
</evidence>
<protein>
    <submittedName>
        <fullName evidence="1">Uncharacterized protein</fullName>
    </submittedName>
</protein>
<name>A0A8D8ZBP8_9HEMI</name>
<dbReference type="AlphaFoldDB" id="A0A8D8ZBP8"/>
<reference evidence="1" key="1">
    <citation type="submission" date="2021-05" db="EMBL/GenBank/DDBJ databases">
        <authorList>
            <person name="Alioto T."/>
            <person name="Alioto T."/>
            <person name="Gomez Garrido J."/>
        </authorList>
    </citation>
    <scope>NUCLEOTIDE SEQUENCE</scope>
</reference>
<proteinExistence type="predicted"/>
<dbReference type="EMBL" id="HBUF01458326">
    <property type="protein sequence ID" value="CAG6744039.1"/>
    <property type="molecule type" value="Transcribed_RNA"/>
</dbReference>